<evidence type="ECO:0000256" key="3">
    <source>
        <dbReference type="ARBA" id="ARBA00038502"/>
    </source>
</evidence>
<dbReference type="PROSITE" id="PS51186">
    <property type="entry name" value="GNAT"/>
    <property type="match status" value="1"/>
</dbReference>
<evidence type="ECO:0000313" key="6">
    <source>
        <dbReference type="Proteomes" id="UP001195660"/>
    </source>
</evidence>
<keyword evidence="2" id="KW-0012">Acyltransferase</keyword>
<feature type="domain" description="N-acetyltransferase" evidence="4">
    <location>
        <begin position="10"/>
        <end position="167"/>
    </location>
</feature>
<keyword evidence="6" id="KW-1185">Reference proteome</keyword>
<evidence type="ECO:0000256" key="2">
    <source>
        <dbReference type="ARBA" id="ARBA00023315"/>
    </source>
</evidence>
<dbReference type="PANTHER" id="PTHR43792">
    <property type="entry name" value="GNAT FAMILY, PUTATIVE (AFU_ORTHOLOGUE AFUA_3G00765)-RELATED-RELATED"/>
    <property type="match status" value="1"/>
</dbReference>
<dbReference type="InterPro" id="IPR000182">
    <property type="entry name" value="GNAT_dom"/>
</dbReference>
<name>A0ABS2CFK3_9NEIS</name>
<dbReference type="RefSeq" id="WP_203571525.1">
    <property type="nucleotide sequence ID" value="NZ_WOFE01000005.1"/>
</dbReference>
<evidence type="ECO:0000259" key="4">
    <source>
        <dbReference type="PROSITE" id="PS51186"/>
    </source>
</evidence>
<comment type="similarity">
    <text evidence="3">Belongs to the acetyltransferase family. RimJ subfamily.</text>
</comment>
<reference evidence="5 6" key="1">
    <citation type="submission" date="2019-11" db="EMBL/GenBank/DDBJ databases">
        <title>Novel Deefgea species.</title>
        <authorList>
            <person name="Han J.-H."/>
        </authorList>
    </citation>
    <scope>NUCLEOTIDE SEQUENCE [LARGE SCALE GENOMIC DNA]</scope>
    <source>
        <strain evidence="5 6">LMG 24817</strain>
    </source>
</reference>
<dbReference type="Gene3D" id="3.40.630.30">
    <property type="match status" value="1"/>
</dbReference>
<keyword evidence="1" id="KW-0808">Transferase</keyword>
<organism evidence="5 6">
    <name type="scientific">Deefgea chitinilytica</name>
    <dbReference type="NCBI Taxonomy" id="570276"/>
    <lineage>
        <taxon>Bacteria</taxon>
        <taxon>Pseudomonadati</taxon>
        <taxon>Pseudomonadota</taxon>
        <taxon>Betaproteobacteria</taxon>
        <taxon>Neisseriales</taxon>
        <taxon>Chitinibacteraceae</taxon>
        <taxon>Deefgea</taxon>
    </lineage>
</organism>
<accession>A0ABS2CFK3</accession>
<evidence type="ECO:0000313" key="5">
    <source>
        <dbReference type="EMBL" id="MBM5572198.1"/>
    </source>
</evidence>
<proteinExistence type="inferred from homology"/>
<evidence type="ECO:0000256" key="1">
    <source>
        <dbReference type="ARBA" id="ARBA00022679"/>
    </source>
</evidence>
<dbReference type="Pfam" id="PF13302">
    <property type="entry name" value="Acetyltransf_3"/>
    <property type="match status" value="1"/>
</dbReference>
<dbReference type="InterPro" id="IPR051531">
    <property type="entry name" value="N-acetyltransferase"/>
</dbReference>
<sequence length="179" mass="19870">MLAPLRTPRLLLRPLTEADAGMVAQLAGEWQVASQTGRIPYPYELTMAVDFIRSQQDALDREVIFAVCRHADGALIGCVGASFEADSAELGYWFGQAYWGQGYATEAAQALLFYVLSLPNIRQMTSSHLLTNPASGRVLVKLGFTESERATVNWRNEGQVELVKYLYRTAAGFQREGFE</sequence>
<comment type="caution">
    <text evidence="5">The sequence shown here is derived from an EMBL/GenBank/DDBJ whole genome shotgun (WGS) entry which is preliminary data.</text>
</comment>
<gene>
    <name evidence="5" type="ORF">GM173_11485</name>
</gene>
<dbReference type="SUPFAM" id="SSF55729">
    <property type="entry name" value="Acyl-CoA N-acyltransferases (Nat)"/>
    <property type="match status" value="1"/>
</dbReference>
<dbReference type="EMBL" id="WOFE01000005">
    <property type="protein sequence ID" value="MBM5572198.1"/>
    <property type="molecule type" value="Genomic_DNA"/>
</dbReference>
<dbReference type="InterPro" id="IPR016181">
    <property type="entry name" value="Acyl_CoA_acyltransferase"/>
</dbReference>
<dbReference type="PANTHER" id="PTHR43792:SF8">
    <property type="entry name" value="[RIBOSOMAL PROTEIN US5]-ALANINE N-ACETYLTRANSFERASE"/>
    <property type="match status" value="1"/>
</dbReference>
<dbReference type="Proteomes" id="UP001195660">
    <property type="component" value="Unassembled WGS sequence"/>
</dbReference>
<protein>
    <submittedName>
        <fullName evidence="5">GNAT family N-acetyltransferase</fullName>
    </submittedName>
</protein>